<gene>
    <name evidence="8" type="primary">fabG</name>
    <name evidence="8" type="ORF">DRJ04_00145</name>
</gene>
<dbReference type="NCBIfam" id="NF005559">
    <property type="entry name" value="PRK07231.1"/>
    <property type="match status" value="1"/>
</dbReference>
<dbReference type="CDD" id="cd05333">
    <property type="entry name" value="BKR_SDR_c"/>
    <property type="match status" value="1"/>
</dbReference>
<keyword evidence="6" id="KW-0275">Fatty acid biosynthesis</keyword>
<evidence type="ECO:0000256" key="2">
    <source>
        <dbReference type="ARBA" id="ARBA00022857"/>
    </source>
</evidence>
<comment type="caution">
    <text evidence="8">The sequence shown here is derived from an EMBL/GenBank/DDBJ whole genome shotgun (WGS) entry which is preliminary data.</text>
</comment>
<comment type="catalytic activity">
    <reaction evidence="6">
        <text>a (3R)-hydroxyacyl-[ACP] + NADP(+) = a 3-oxoacyl-[ACP] + NADPH + H(+)</text>
        <dbReference type="Rhea" id="RHEA:17397"/>
        <dbReference type="Rhea" id="RHEA-COMP:9916"/>
        <dbReference type="Rhea" id="RHEA-COMP:9945"/>
        <dbReference type="ChEBI" id="CHEBI:15378"/>
        <dbReference type="ChEBI" id="CHEBI:57783"/>
        <dbReference type="ChEBI" id="CHEBI:58349"/>
        <dbReference type="ChEBI" id="CHEBI:78776"/>
        <dbReference type="ChEBI" id="CHEBI:78827"/>
        <dbReference type="EC" id="1.1.1.100"/>
    </reaction>
</comment>
<evidence type="ECO:0000313" key="8">
    <source>
        <dbReference type="EMBL" id="RLE15485.1"/>
    </source>
</evidence>
<proteinExistence type="inferred from homology"/>
<evidence type="ECO:0000313" key="9">
    <source>
        <dbReference type="Proteomes" id="UP000280417"/>
    </source>
</evidence>
<dbReference type="GO" id="GO:0051287">
    <property type="term" value="F:NAD binding"/>
    <property type="evidence" value="ECO:0007669"/>
    <property type="project" value="UniProtKB-UniRule"/>
</dbReference>
<dbReference type="FunFam" id="3.40.50.720:FF:000115">
    <property type="entry name" value="3-oxoacyl-[acyl-carrier-protein] reductase FabG"/>
    <property type="match status" value="1"/>
</dbReference>
<evidence type="ECO:0000256" key="1">
    <source>
        <dbReference type="ARBA" id="ARBA00006484"/>
    </source>
</evidence>
<keyword evidence="2 5" id="KW-0521">NADP</keyword>
<keyword evidence="3 6" id="KW-0560">Oxidoreductase</keyword>
<evidence type="ECO:0000259" key="7">
    <source>
        <dbReference type="SMART" id="SM00822"/>
    </source>
</evidence>
<dbReference type="NCBIfam" id="TIGR01830">
    <property type="entry name" value="3oxo_ACP_reduc"/>
    <property type="match status" value="1"/>
</dbReference>
<sequence>MKLKDEIAVVTGGAQGIGKAICRRFIECGAKVAVFDIVEDTTCIAELTHIGQKKSDVTFFKVDVSNLSNVEKAVNQVIDKFSHIDILVNNAGITCDKLILRMREEEWDRVIQINLKGAFNCIKAVSPFMLRRRKGRIINISSIIALRGNAGQSNYAASKAGLIGLTKSLAREFATRGITVNAIAPGFIQTKMTEKLIEKGQAQTLISQIPLGRVGTPEEVASLVTYLASEEASYITGEVIRIDGGLSM</sequence>
<dbReference type="InterPro" id="IPR036291">
    <property type="entry name" value="NAD(P)-bd_dom_sf"/>
</dbReference>
<comment type="pathway">
    <text evidence="6">Lipid metabolism; fatty acid biosynthesis.</text>
</comment>
<dbReference type="AlphaFoldDB" id="A0A662DIY3"/>
<comment type="function">
    <text evidence="6">Catalyzes the NADPH-dependent reduction of beta-ketoacyl-ACP substrates to beta-hydroxyacyl-ACP products, the first reductive step in the elongation cycle of fatty acid biosynthesis.</text>
</comment>
<comment type="subunit">
    <text evidence="6">Homotetramer.</text>
</comment>
<dbReference type="NCBIfam" id="NF009466">
    <property type="entry name" value="PRK12826.1-2"/>
    <property type="match status" value="1"/>
</dbReference>
<keyword evidence="6" id="KW-0443">Lipid metabolism</keyword>
<dbReference type="PANTHER" id="PTHR42879">
    <property type="entry name" value="3-OXOACYL-(ACYL-CARRIER-PROTEIN) REDUCTASE"/>
    <property type="match status" value="1"/>
</dbReference>
<dbReference type="PANTHER" id="PTHR42879:SF2">
    <property type="entry name" value="3-OXOACYL-[ACYL-CARRIER-PROTEIN] REDUCTASE FABG"/>
    <property type="match status" value="1"/>
</dbReference>
<dbReference type="SUPFAM" id="SSF51735">
    <property type="entry name" value="NAD(P)-binding Rossmann-fold domains"/>
    <property type="match status" value="1"/>
</dbReference>
<comment type="similarity">
    <text evidence="1 6">Belongs to the short-chain dehydrogenases/reductases (SDR) family.</text>
</comment>
<organism evidence="8 9">
    <name type="scientific">Aerophobetes bacterium</name>
    <dbReference type="NCBI Taxonomy" id="2030807"/>
    <lineage>
        <taxon>Bacteria</taxon>
        <taxon>Candidatus Aerophobota</taxon>
    </lineage>
</organism>
<dbReference type="UniPathway" id="UPA00094"/>
<evidence type="ECO:0000256" key="6">
    <source>
        <dbReference type="RuleBase" id="RU366074"/>
    </source>
</evidence>
<dbReference type="GO" id="GO:0004316">
    <property type="term" value="F:3-oxoacyl-[acyl-carrier-protein] reductase (NADPH) activity"/>
    <property type="evidence" value="ECO:0007669"/>
    <property type="project" value="UniProtKB-UniRule"/>
</dbReference>
<protein>
    <recommendedName>
        <fullName evidence="6">3-oxoacyl-[acyl-carrier-protein] reductase</fullName>
        <ecNumber evidence="6">1.1.1.100</ecNumber>
    </recommendedName>
</protein>
<dbReference type="InterPro" id="IPR050259">
    <property type="entry name" value="SDR"/>
</dbReference>
<dbReference type="InterPro" id="IPR011284">
    <property type="entry name" value="3oxo_ACP_reduc"/>
</dbReference>
<dbReference type="PRINTS" id="PR00081">
    <property type="entry name" value="GDHRDH"/>
</dbReference>
<feature type="domain" description="Ketoreductase" evidence="7">
    <location>
        <begin position="6"/>
        <end position="186"/>
    </location>
</feature>
<reference evidence="8 9" key="1">
    <citation type="submission" date="2018-06" db="EMBL/GenBank/DDBJ databases">
        <title>Extensive metabolic versatility and redundancy in microbially diverse, dynamic hydrothermal sediments.</title>
        <authorList>
            <person name="Dombrowski N."/>
            <person name="Teske A."/>
            <person name="Baker B.J."/>
        </authorList>
    </citation>
    <scope>NUCLEOTIDE SEQUENCE [LARGE SCALE GENOMIC DNA]</scope>
    <source>
        <strain evidence="8">B3_G15</strain>
    </source>
</reference>
<dbReference type="EC" id="1.1.1.100" evidence="6"/>
<dbReference type="Gene3D" id="3.40.50.720">
    <property type="entry name" value="NAD(P)-binding Rossmann-like Domain"/>
    <property type="match status" value="1"/>
</dbReference>
<evidence type="ECO:0000256" key="4">
    <source>
        <dbReference type="PIRSR" id="PIRSR611284-1"/>
    </source>
</evidence>
<dbReference type="GO" id="GO:0006633">
    <property type="term" value="P:fatty acid biosynthetic process"/>
    <property type="evidence" value="ECO:0007669"/>
    <property type="project" value="UniProtKB-UniPathway"/>
</dbReference>
<dbReference type="SMART" id="SM00822">
    <property type="entry name" value="PKS_KR"/>
    <property type="match status" value="1"/>
</dbReference>
<feature type="binding site" evidence="5">
    <location>
        <position position="90"/>
    </location>
    <ligand>
        <name>NADP(+)</name>
        <dbReference type="ChEBI" id="CHEBI:58349"/>
    </ligand>
</feature>
<accession>A0A662DIY3</accession>
<dbReference type="Proteomes" id="UP000280417">
    <property type="component" value="Unassembled WGS sequence"/>
</dbReference>
<evidence type="ECO:0000256" key="3">
    <source>
        <dbReference type="ARBA" id="ARBA00023002"/>
    </source>
</evidence>
<keyword evidence="6" id="KW-0276">Fatty acid metabolism</keyword>
<dbReference type="InterPro" id="IPR057326">
    <property type="entry name" value="KR_dom"/>
</dbReference>
<feature type="binding site" evidence="5">
    <location>
        <begin position="155"/>
        <end position="159"/>
    </location>
    <ligand>
        <name>NADP(+)</name>
        <dbReference type="ChEBI" id="CHEBI:58349"/>
    </ligand>
</feature>
<dbReference type="PROSITE" id="PS00061">
    <property type="entry name" value="ADH_SHORT"/>
    <property type="match status" value="1"/>
</dbReference>
<dbReference type="InterPro" id="IPR020904">
    <property type="entry name" value="Sc_DH/Rdtase_CS"/>
</dbReference>
<evidence type="ECO:0000256" key="5">
    <source>
        <dbReference type="PIRSR" id="PIRSR611284-2"/>
    </source>
</evidence>
<dbReference type="EMBL" id="QMQA01000002">
    <property type="protein sequence ID" value="RLE15485.1"/>
    <property type="molecule type" value="Genomic_DNA"/>
</dbReference>
<keyword evidence="6" id="KW-0444">Lipid biosynthesis</keyword>
<feature type="active site" description="Proton acceptor" evidence="4">
    <location>
        <position position="155"/>
    </location>
</feature>
<dbReference type="InterPro" id="IPR002347">
    <property type="entry name" value="SDR_fam"/>
</dbReference>
<dbReference type="PRINTS" id="PR00080">
    <property type="entry name" value="SDRFAMILY"/>
</dbReference>
<dbReference type="Pfam" id="PF13561">
    <property type="entry name" value="adh_short_C2"/>
    <property type="match status" value="1"/>
</dbReference>
<name>A0A662DIY3_UNCAE</name>
<feature type="binding site" evidence="5">
    <location>
        <position position="188"/>
    </location>
    <ligand>
        <name>NADP(+)</name>
        <dbReference type="ChEBI" id="CHEBI:58349"/>
    </ligand>
</feature>